<gene>
    <name evidence="1" type="ORF">BBG20_12665</name>
    <name evidence="2" type="ORF">C9382_12435</name>
</gene>
<name>A0A2T4G100_9PSED</name>
<evidence type="ECO:0000313" key="4">
    <source>
        <dbReference type="Proteomes" id="UP000240571"/>
    </source>
</evidence>
<proteinExistence type="predicted"/>
<evidence type="ECO:0000313" key="2">
    <source>
        <dbReference type="EMBL" id="PTC29346.1"/>
    </source>
</evidence>
<dbReference type="AlphaFoldDB" id="A0A2T4G100"/>
<reference evidence="1 3" key="1">
    <citation type="submission" date="2016-06" db="EMBL/GenBank/DDBJ databases">
        <title>Draft genome sequence of Pseudomonas sp. S1E40, a novel strain antagonistic activity to fungal plant pathogen.</title>
        <authorList>
            <person name="Tambong J.T."/>
            <person name="Tchagang C."/>
            <person name="Xu R."/>
        </authorList>
    </citation>
    <scope>NUCLEOTIDE SEQUENCE [LARGE SCALE GENOMIC DNA]</scope>
    <source>
        <strain evidence="1 3">S1E40</strain>
    </source>
</reference>
<dbReference type="EMBL" id="MAUE01000015">
    <property type="protein sequence ID" value="OCW28157.1"/>
    <property type="molecule type" value="Genomic_DNA"/>
</dbReference>
<evidence type="ECO:0000313" key="3">
    <source>
        <dbReference type="Proteomes" id="UP000095081"/>
    </source>
</evidence>
<evidence type="ECO:0000313" key="1">
    <source>
        <dbReference type="EMBL" id="OCW28157.1"/>
    </source>
</evidence>
<accession>A0A2T4G100</accession>
<reference evidence="2 4" key="2">
    <citation type="submission" date="2018-03" db="EMBL/GenBank/DDBJ databases">
        <title>Diversity of bacteria associated with corn roots inoculated with woodland soils in Canada, and Description of Pseudomonas aylmerense sp. nov.</title>
        <authorList>
            <person name="Tambong J.T."/>
            <person name="Xu R."/>
            <person name="Tchagang C."/>
        </authorList>
    </citation>
    <scope>NUCLEOTIDE SEQUENCE [LARGE SCALE GENOMIC DNA]</scope>
    <source>
        <strain evidence="2 4">S1E44</strain>
    </source>
</reference>
<dbReference type="Proteomes" id="UP000240571">
    <property type="component" value="Unassembled WGS sequence"/>
</dbReference>
<organism evidence="2 4">
    <name type="scientific">Pseudomonas aylmerensis</name>
    <dbReference type="NCBI Taxonomy" id="1869229"/>
    <lineage>
        <taxon>Bacteria</taxon>
        <taxon>Pseudomonadati</taxon>
        <taxon>Pseudomonadota</taxon>
        <taxon>Gammaproteobacteria</taxon>
        <taxon>Pseudomonadales</taxon>
        <taxon>Pseudomonadaceae</taxon>
        <taxon>Pseudomonas</taxon>
    </lineage>
</organism>
<keyword evidence="3" id="KW-1185">Reference proteome</keyword>
<dbReference type="RefSeq" id="WP_065903824.1">
    <property type="nucleotide sequence ID" value="NZ_MAUE01000015.1"/>
</dbReference>
<protein>
    <submittedName>
        <fullName evidence="2">Uncharacterized protein</fullName>
    </submittedName>
</protein>
<dbReference type="EMBL" id="PYWW01000027">
    <property type="protein sequence ID" value="PTC29346.1"/>
    <property type="molecule type" value="Genomic_DNA"/>
</dbReference>
<dbReference type="Proteomes" id="UP000095081">
    <property type="component" value="Unassembled WGS sequence"/>
</dbReference>
<sequence length="95" mass="10607">MANQVRFTPLPELIRLAEAAKASGCELWEILGDRSQMYPAQGDLIEFCEAATPHAFLALVAMSREHMEETHRARARCGQLEAELSELRAQLPEAI</sequence>
<comment type="caution">
    <text evidence="2">The sequence shown here is derived from an EMBL/GenBank/DDBJ whole genome shotgun (WGS) entry which is preliminary data.</text>
</comment>